<dbReference type="EMBL" id="VCBC01000007">
    <property type="protein sequence ID" value="TLU65243.1"/>
    <property type="molecule type" value="Genomic_DNA"/>
</dbReference>
<dbReference type="GO" id="GO:0031543">
    <property type="term" value="F:peptidyl-proline dioxygenase activity"/>
    <property type="evidence" value="ECO:0007669"/>
    <property type="project" value="TreeGrafter"/>
</dbReference>
<feature type="domain" description="Prolyl 3,4-dihydroxylase TPA1/OFD1 N-terminal" evidence="1">
    <location>
        <begin position="158"/>
        <end position="249"/>
    </location>
</feature>
<dbReference type="Pfam" id="PF13661">
    <property type="entry name" value="2OG-FeII_Oxy_4"/>
    <property type="match status" value="1"/>
</dbReference>
<dbReference type="PANTHER" id="PTHR12117">
    <property type="entry name" value="HISTONE ACETYLTRANSFERASE COMPLEX"/>
    <property type="match status" value="1"/>
</dbReference>
<dbReference type="Gene3D" id="2.60.120.620">
    <property type="entry name" value="q2cbj1_9rhob like domain"/>
    <property type="match status" value="1"/>
</dbReference>
<dbReference type="GO" id="GO:0006449">
    <property type="term" value="P:regulation of translational termination"/>
    <property type="evidence" value="ECO:0007669"/>
    <property type="project" value="TreeGrafter"/>
</dbReference>
<keyword evidence="3" id="KW-1185">Reference proteome</keyword>
<protein>
    <recommendedName>
        <fullName evidence="1">Prolyl 3,4-dihydroxylase TPA1/OFD1 N-terminal domain-containing protein</fullName>
    </recommendedName>
</protein>
<accession>A0A5R9ILA5</accession>
<dbReference type="InterPro" id="IPR051842">
    <property type="entry name" value="uS12_prolyl_hydroxylase"/>
</dbReference>
<comment type="caution">
    <text evidence="2">The sequence shown here is derived from an EMBL/GenBank/DDBJ whole genome shotgun (WGS) entry which is preliminary data.</text>
</comment>
<evidence type="ECO:0000313" key="2">
    <source>
        <dbReference type="EMBL" id="TLU65243.1"/>
    </source>
</evidence>
<dbReference type="GO" id="GO:0005737">
    <property type="term" value="C:cytoplasm"/>
    <property type="evidence" value="ECO:0007669"/>
    <property type="project" value="TreeGrafter"/>
</dbReference>
<reference evidence="2 3" key="1">
    <citation type="submission" date="2019-05" db="EMBL/GenBank/DDBJ databases">
        <title>Genome sequences of Thalassotalea litorea 1K03283.</title>
        <authorList>
            <person name="Zhang D."/>
        </authorList>
    </citation>
    <scope>NUCLEOTIDE SEQUENCE [LARGE SCALE GENOMIC DNA]</scope>
    <source>
        <strain evidence="2 3">MCCC 1K03283</strain>
    </source>
</reference>
<name>A0A5R9ILA5_9GAMM</name>
<sequence>MNDINCFNPCFCMSTQIKINPDLDWDALKLEYQTTSRLQIQNFFTNDTAEYLLQLLQAHQEWYLAYNHGNQFYESTLEDLQRLSPEQRHQFKSNIEKRAQNHFQYVFFQYYISQAIELGENPNHPLHAFEDFVNSDVYLDKMRFLTAEEKINKADSYASYYAPGHFLSEHDDIHPKHDRVAACTFSLTKNWQLNWGGHLAFYDKQGNIDKALIPAFNTMNVFKIPQSHAVQPVAPWAGAKRLSLLSWLHR</sequence>
<evidence type="ECO:0000259" key="1">
    <source>
        <dbReference type="Pfam" id="PF13661"/>
    </source>
</evidence>
<dbReference type="AlphaFoldDB" id="A0A5R9ILA5"/>
<dbReference type="InterPro" id="IPR039558">
    <property type="entry name" value="TPA1/OFD1_N"/>
</dbReference>
<proteinExistence type="predicted"/>
<gene>
    <name evidence="2" type="ORF">FE810_08075</name>
</gene>
<organism evidence="2 3">
    <name type="scientific">Thalassotalea litorea</name>
    <dbReference type="NCBI Taxonomy" id="2020715"/>
    <lineage>
        <taxon>Bacteria</taxon>
        <taxon>Pseudomonadati</taxon>
        <taxon>Pseudomonadota</taxon>
        <taxon>Gammaproteobacteria</taxon>
        <taxon>Alteromonadales</taxon>
        <taxon>Colwelliaceae</taxon>
        <taxon>Thalassotalea</taxon>
    </lineage>
</organism>
<evidence type="ECO:0000313" key="3">
    <source>
        <dbReference type="Proteomes" id="UP000307790"/>
    </source>
</evidence>
<dbReference type="Proteomes" id="UP000307790">
    <property type="component" value="Unassembled WGS sequence"/>
</dbReference>
<dbReference type="OrthoDB" id="9783171at2"/>
<dbReference type="PANTHER" id="PTHR12117:SF0">
    <property type="entry name" value="PROLYL 3-HYDROXYLASE OGFOD1"/>
    <property type="match status" value="1"/>
</dbReference>